<dbReference type="GO" id="GO:0005634">
    <property type="term" value="C:nucleus"/>
    <property type="evidence" value="ECO:0007669"/>
    <property type="project" value="UniProtKB-SubCell"/>
</dbReference>
<dbReference type="InterPro" id="IPR011989">
    <property type="entry name" value="ARM-like"/>
</dbReference>
<evidence type="ECO:0000256" key="3">
    <source>
        <dbReference type="ARBA" id="ARBA00023242"/>
    </source>
</evidence>
<comment type="subcellular location">
    <subcellularLocation>
        <location evidence="1">Nucleus</location>
    </subcellularLocation>
</comment>
<evidence type="ECO:0000259" key="5">
    <source>
        <dbReference type="Pfam" id="PF12333"/>
    </source>
</evidence>
<dbReference type="AlphaFoldDB" id="A0A835YE65"/>
<evidence type="ECO:0000313" key="6">
    <source>
        <dbReference type="EMBL" id="KAG2501063.1"/>
    </source>
</evidence>
<evidence type="ECO:0000313" key="7">
    <source>
        <dbReference type="Proteomes" id="UP000612055"/>
    </source>
</evidence>
<feature type="region of interest" description="Disordered" evidence="4">
    <location>
        <begin position="341"/>
        <end position="387"/>
    </location>
</feature>
<feature type="compositionally biased region" description="Polar residues" evidence="4">
    <location>
        <begin position="372"/>
        <end position="384"/>
    </location>
</feature>
<dbReference type="Pfam" id="PF12333">
    <property type="entry name" value="Ipi1_N"/>
    <property type="match status" value="1"/>
</dbReference>
<protein>
    <recommendedName>
        <fullName evidence="5">Pre-rRNA-processing protein Ipi1 N-terminal domain-containing protein</fullName>
    </recommendedName>
</protein>
<gene>
    <name evidence="6" type="ORF">HYH03_000882</name>
</gene>
<comment type="caution">
    <text evidence="6">The sequence shown here is derived from an EMBL/GenBank/DDBJ whole genome shotgun (WGS) entry which is preliminary data.</text>
</comment>
<evidence type="ECO:0000256" key="1">
    <source>
        <dbReference type="ARBA" id="ARBA00004123"/>
    </source>
</evidence>
<evidence type="ECO:0000256" key="2">
    <source>
        <dbReference type="ARBA" id="ARBA00006427"/>
    </source>
</evidence>
<dbReference type="Proteomes" id="UP000612055">
    <property type="component" value="Unassembled WGS sequence"/>
</dbReference>
<dbReference type="EMBL" id="JAEHOE010000002">
    <property type="protein sequence ID" value="KAG2501063.1"/>
    <property type="molecule type" value="Genomic_DNA"/>
</dbReference>
<feature type="domain" description="Pre-rRNA-processing protein Ipi1 N-terminal" evidence="5">
    <location>
        <begin position="144"/>
        <end position="214"/>
    </location>
</feature>
<dbReference type="OrthoDB" id="361362at2759"/>
<dbReference type="InterPro" id="IPR024679">
    <property type="entry name" value="Ipi1_N"/>
</dbReference>
<comment type="similarity">
    <text evidence="2">Belongs to the IPI1/TEX10 family.</text>
</comment>
<reference evidence="6" key="1">
    <citation type="journal article" date="2020" name="bioRxiv">
        <title>Comparative genomics of Chlamydomonas.</title>
        <authorList>
            <person name="Craig R.J."/>
            <person name="Hasan A.R."/>
            <person name="Ness R.W."/>
            <person name="Keightley P.D."/>
        </authorList>
    </citation>
    <scope>NUCLEOTIDE SEQUENCE</scope>
    <source>
        <strain evidence="6">CCAP 11/70</strain>
    </source>
</reference>
<feature type="region of interest" description="Disordered" evidence="4">
    <location>
        <begin position="237"/>
        <end position="277"/>
    </location>
</feature>
<evidence type="ECO:0000256" key="4">
    <source>
        <dbReference type="SAM" id="MobiDB-lite"/>
    </source>
</evidence>
<dbReference type="InterPro" id="IPR016024">
    <property type="entry name" value="ARM-type_fold"/>
</dbReference>
<dbReference type="PANTHER" id="PTHR16056:SF2">
    <property type="entry name" value="TESTIS-EXPRESSED PROTEIN 10"/>
    <property type="match status" value="1"/>
</dbReference>
<dbReference type="PANTHER" id="PTHR16056">
    <property type="entry name" value="REGULATOR OF MICROTUBULE DYNAMICS PROTEIN"/>
    <property type="match status" value="1"/>
</dbReference>
<keyword evidence="7" id="KW-1185">Reference proteome</keyword>
<feature type="compositionally biased region" description="Gly residues" evidence="4">
    <location>
        <begin position="261"/>
        <end position="273"/>
    </location>
</feature>
<dbReference type="Gene3D" id="1.25.10.10">
    <property type="entry name" value="Leucine-rich Repeat Variant"/>
    <property type="match status" value="1"/>
</dbReference>
<sequence>MGKPTKSKKTRNPGVGVDFKRVKHKVGKKLPKAQNETNTDYTSKSIHLPSQAVREDRSGVATNYQNLTLKELLSQTSHHNDKARKHSLEGLADLFARHPDQLRLHAAQVIGTLAERVVDGEPGVRSQLRSLLGGSVLPLLGPDALRPFMPVLMSHVCGAMTHLSLDVRNDALLFLDCLMDHAPRLVLDGFLAPCLAHFCDLFAAPHRGRSIRSQSMAALTKLLTALDSFLRRAFPEARSGGGGGGGSGGSGGGEAMEAEGAGAGGAAAEGAGPGPSSLRQAAAAAAAALGGLGVVGSGVWRGAPLGADRGRRPTKGPAELMAALEEQFKAAAAATRSAKARAKGGAGGGGGGGGGGGVSADKGRGKKGRGSVSMSESATSSHLVGSTGGGGGKGVAAAAAALAAVAAAAGDASAGPDAAAVPAPATTMAAALAAASDVRASALRLLGLLMDAWLECDPGKVSSAPDLECVTALGTIAAAANTLIDRILLPPSADGAAAVAAAAGLAPPSPLPPAQLALAAQLHDLVGRRVAATFPATLPPVKPSAAAAEALVRLNLESSELLCRFLPLAAAQAAAAAAAAAPPPEAALPWIPTLVAYYVGVLEGGVLLPEAAHTLSDAVGAPTGAAALPAGASDALLAAVAAAVTSLDGGGAQRLMAAVAAFAERQPPRSAARVAAIRMQHGLLRAALAGRLFLEDGVVSGWLAPLPKLLWEAGGGAPEASAAALALLMDAARFAAPGSTMATFLGATLQPQLAPLFGTQLPPKAAKAALKAAAAGAGGGGAEGCGSDDPGVPAAAAAGAEGVLVVLPGVVGKLPAGVGAVAIDLLYHTGPPGAALLKPLAAALSSSALPAPLALRLLDVTLSRLAAGGSDAALAASWLLSVLFGPQHGQRVLAPDGSDLTAGWARRKAVVDGVTLALGGLGGPGALLTVLAPQLAALPLAEGGSVGGGAARVQRYSLVRLAEAALAEAGRGGGPGVPKALAATLPAAAALCGVELAAAAAAGGDEAAATAALAPVLQLLSQQPSLAVGVVRQLTELLGKYAAGGSAAAAATGQGRESAVGRVPLHAAALAALRLAAAAVRLPAVRSALAAAAAEREAVVAAAGGLVAAVRALPAAAAAGPVAAENAAACGVEGQRLTQTVADLYGARTQA</sequence>
<name>A0A835YE65_9CHLO</name>
<organism evidence="6 7">
    <name type="scientific">Edaphochlamys debaryana</name>
    <dbReference type="NCBI Taxonomy" id="47281"/>
    <lineage>
        <taxon>Eukaryota</taxon>
        <taxon>Viridiplantae</taxon>
        <taxon>Chlorophyta</taxon>
        <taxon>core chlorophytes</taxon>
        <taxon>Chlorophyceae</taxon>
        <taxon>CS clade</taxon>
        <taxon>Chlamydomonadales</taxon>
        <taxon>Chlamydomonadales incertae sedis</taxon>
        <taxon>Edaphochlamys</taxon>
    </lineage>
</organism>
<dbReference type="SUPFAM" id="SSF48371">
    <property type="entry name" value="ARM repeat"/>
    <property type="match status" value="1"/>
</dbReference>
<feature type="compositionally biased region" description="Gly residues" evidence="4">
    <location>
        <begin position="344"/>
        <end position="358"/>
    </location>
</feature>
<feature type="compositionally biased region" description="Gly residues" evidence="4">
    <location>
        <begin position="239"/>
        <end position="254"/>
    </location>
</feature>
<proteinExistence type="inferred from homology"/>
<keyword evidence="3" id="KW-0539">Nucleus</keyword>
<accession>A0A835YE65</accession>